<dbReference type="Proteomes" id="UP001165064">
    <property type="component" value="Unassembled WGS sequence"/>
</dbReference>
<comment type="caution">
    <text evidence="1">The sequence shown here is derived from an EMBL/GenBank/DDBJ whole genome shotgun (WGS) entry which is preliminary data.</text>
</comment>
<dbReference type="EMBL" id="BSXS01011335">
    <property type="protein sequence ID" value="GMF00264.1"/>
    <property type="molecule type" value="Genomic_DNA"/>
</dbReference>
<evidence type="ECO:0000313" key="2">
    <source>
        <dbReference type="Proteomes" id="UP001165064"/>
    </source>
</evidence>
<reference evidence="1" key="1">
    <citation type="submission" date="2023-04" db="EMBL/GenBank/DDBJ databases">
        <title>Ambrosiozyma monospora NBRC 10751.</title>
        <authorList>
            <person name="Ichikawa N."/>
            <person name="Sato H."/>
            <person name="Tonouchi N."/>
        </authorList>
    </citation>
    <scope>NUCLEOTIDE SEQUENCE</scope>
    <source>
        <strain evidence="1">NBRC 10751</strain>
    </source>
</reference>
<protein>
    <submittedName>
        <fullName evidence="1">Unnamed protein product</fullName>
    </submittedName>
</protein>
<keyword evidence="2" id="KW-1185">Reference proteome</keyword>
<accession>A0ACB5U373</accession>
<organism evidence="1 2">
    <name type="scientific">Ambrosiozyma monospora</name>
    <name type="common">Yeast</name>
    <name type="synonym">Endomycopsis monosporus</name>
    <dbReference type="NCBI Taxonomy" id="43982"/>
    <lineage>
        <taxon>Eukaryota</taxon>
        <taxon>Fungi</taxon>
        <taxon>Dikarya</taxon>
        <taxon>Ascomycota</taxon>
        <taxon>Saccharomycotina</taxon>
        <taxon>Pichiomycetes</taxon>
        <taxon>Pichiales</taxon>
        <taxon>Pichiaceae</taxon>
        <taxon>Ambrosiozyma</taxon>
    </lineage>
</organism>
<proteinExistence type="predicted"/>
<gene>
    <name evidence="1" type="ORF">Amon02_001096000</name>
</gene>
<evidence type="ECO:0000313" key="1">
    <source>
        <dbReference type="EMBL" id="GMF00264.1"/>
    </source>
</evidence>
<sequence length="276" mass="31058">MDKHTFTKFEFDVFWKSVKVGWDNLNSQDQKEMCAPLTEDVDDAVNDSFDQFVQNVGDIADTDSFAFGSDIEDDLIDCFTTSTRFEESKAKRETDDFEMEKKNRKENTGHTYGDDGRYDDAEQDERNPFVATCAGTVKYTPSSSDDETKYPSSSDDASSPRDMPPPNPNNDPQTEGVNMNPAHSSTTQTTTNQNSSSADETRLPRSSVDSKVTNKTNGTTDTPLTSLDIHSQETLLRPALKNCEVYNHVMDLKKEKIVFCNYQRIDPVRPDPVPIL</sequence>
<name>A0ACB5U373_AMBMO</name>